<evidence type="ECO:0000313" key="5">
    <source>
        <dbReference type="Proteomes" id="UP001157418"/>
    </source>
</evidence>
<keyword evidence="5" id="KW-1185">Reference proteome</keyword>
<dbReference type="PANTHER" id="PTHR47991">
    <property type="entry name" value="OXOGLUTARATE/IRON-DEPENDENT DIOXYGENASE"/>
    <property type="match status" value="1"/>
</dbReference>
<keyword evidence="1" id="KW-0479">Metal-binding</keyword>
<dbReference type="Proteomes" id="UP001157418">
    <property type="component" value="Unassembled WGS sequence"/>
</dbReference>
<gene>
    <name evidence="4" type="ORF">LVIROSA_LOCUS33881</name>
</gene>
<evidence type="ECO:0000256" key="1">
    <source>
        <dbReference type="ARBA" id="ARBA00022723"/>
    </source>
</evidence>
<evidence type="ECO:0000256" key="2">
    <source>
        <dbReference type="ARBA" id="ARBA00023004"/>
    </source>
</evidence>
<sequence>MVCARDWPKPVVRVQSLSKSGKPVIPDRYIKPPPDQPVFNSSSSDDINIPVIDLDGLTNDDLTLWESTFNEISATCLERGSFQVINHGLKTELVDGVRDIWREFFHELMDVKQQYANSPQTYEGYGSRLGLEKGAILDWSNYYFHHYLPPPLKDHN</sequence>
<protein>
    <recommendedName>
        <fullName evidence="3">Non-haem dioxygenase N-terminal domain-containing protein</fullName>
    </recommendedName>
</protein>
<keyword evidence="2" id="KW-0408">Iron</keyword>
<dbReference type="InterPro" id="IPR027443">
    <property type="entry name" value="IPNS-like_sf"/>
</dbReference>
<accession>A0AAU9PDG4</accession>
<evidence type="ECO:0000259" key="3">
    <source>
        <dbReference type="Pfam" id="PF14226"/>
    </source>
</evidence>
<proteinExistence type="predicted"/>
<feature type="domain" description="Non-haem dioxygenase N-terminal" evidence="3">
    <location>
        <begin position="49"/>
        <end position="150"/>
    </location>
</feature>
<comment type="caution">
    <text evidence="4">The sequence shown here is derived from an EMBL/GenBank/DDBJ whole genome shotgun (WGS) entry which is preliminary data.</text>
</comment>
<organism evidence="4 5">
    <name type="scientific">Lactuca virosa</name>
    <dbReference type="NCBI Taxonomy" id="75947"/>
    <lineage>
        <taxon>Eukaryota</taxon>
        <taxon>Viridiplantae</taxon>
        <taxon>Streptophyta</taxon>
        <taxon>Embryophyta</taxon>
        <taxon>Tracheophyta</taxon>
        <taxon>Spermatophyta</taxon>
        <taxon>Magnoliopsida</taxon>
        <taxon>eudicotyledons</taxon>
        <taxon>Gunneridae</taxon>
        <taxon>Pentapetalae</taxon>
        <taxon>asterids</taxon>
        <taxon>campanulids</taxon>
        <taxon>Asterales</taxon>
        <taxon>Asteraceae</taxon>
        <taxon>Cichorioideae</taxon>
        <taxon>Cichorieae</taxon>
        <taxon>Lactucinae</taxon>
        <taxon>Lactuca</taxon>
    </lineage>
</organism>
<dbReference type="GO" id="GO:0046872">
    <property type="term" value="F:metal ion binding"/>
    <property type="evidence" value="ECO:0007669"/>
    <property type="project" value="UniProtKB-KW"/>
</dbReference>
<evidence type="ECO:0000313" key="4">
    <source>
        <dbReference type="EMBL" id="CAH1448327.1"/>
    </source>
</evidence>
<dbReference type="InterPro" id="IPR026992">
    <property type="entry name" value="DIOX_N"/>
</dbReference>
<dbReference type="Gene3D" id="2.60.120.330">
    <property type="entry name" value="B-lactam Antibiotic, Isopenicillin N Synthase, Chain"/>
    <property type="match status" value="1"/>
</dbReference>
<reference evidence="4 5" key="1">
    <citation type="submission" date="2022-01" db="EMBL/GenBank/DDBJ databases">
        <authorList>
            <person name="Xiong W."/>
            <person name="Schranz E."/>
        </authorList>
    </citation>
    <scope>NUCLEOTIDE SEQUENCE [LARGE SCALE GENOMIC DNA]</scope>
</reference>
<dbReference type="Pfam" id="PF14226">
    <property type="entry name" value="DIOX_N"/>
    <property type="match status" value="1"/>
</dbReference>
<dbReference type="InterPro" id="IPR050295">
    <property type="entry name" value="Plant_2OG-oxidoreductases"/>
</dbReference>
<dbReference type="EMBL" id="CAKMRJ010005634">
    <property type="protein sequence ID" value="CAH1448327.1"/>
    <property type="molecule type" value="Genomic_DNA"/>
</dbReference>
<dbReference type="AlphaFoldDB" id="A0AAU9PDG4"/>
<name>A0AAU9PDG4_9ASTR</name>
<dbReference type="SUPFAM" id="SSF51197">
    <property type="entry name" value="Clavaminate synthase-like"/>
    <property type="match status" value="1"/>
</dbReference>